<feature type="transmembrane region" description="Helical" evidence="1">
    <location>
        <begin position="60"/>
        <end position="80"/>
    </location>
</feature>
<keyword evidence="1" id="KW-0812">Transmembrane</keyword>
<comment type="caution">
    <text evidence="2">The sequence shown here is derived from an EMBL/GenBank/DDBJ whole genome shotgun (WGS) entry which is preliminary data.</text>
</comment>
<feature type="transmembrane region" description="Helical" evidence="1">
    <location>
        <begin position="87"/>
        <end position="111"/>
    </location>
</feature>
<dbReference type="RefSeq" id="WP_143674331.1">
    <property type="nucleotide sequence ID" value="NZ_CP119182.1"/>
</dbReference>
<evidence type="ECO:0000313" key="2">
    <source>
        <dbReference type="EMBL" id="MBD9727952.1"/>
    </source>
</evidence>
<name>A0A927L9Q1_9ACTN</name>
<accession>A0A927L9Q1</accession>
<dbReference type="AlphaFoldDB" id="A0A927L9Q1"/>
<protein>
    <submittedName>
        <fullName evidence="2">Uncharacterized protein</fullName>
    </submittedName>
</protein>
<evidence type="ECO:0000313" key="3">
    <source>
        <dbReference type="Proteomes" id="UP000661025"/>
    </source>
</evidence>
<dbReference type="EMBL" id="JACYXT010000017">
    <property type="protein sequence ID" value="MBD9727952.1"/>
    <property type="molecule type" value="Genomic_DNA"/>
</dbReference>
<keyword evidence="1" id="KW-1133">Transmembrane helix</keyword>
<organism evidence="2 3">
    <name type="scientific">Streptomyces caniscabiei</name>
    <dbReference type="NCBI Taxonomy" id="2746961"/>
    <lineage>
        <taxon>Bacteria</taxon>
        <taxon>Bacillati</taxon>
        <taxon>Actinomycetota</taxon>
        <taxon>Actinomycetes</taxon>
        <taxon>Kitasatosporales</taxon>
        <taxon>Streptomycetaceae</taxon>
        <taxon>Streptomyces</taxon>
    </lineage>
</organism>
<reference evidence="2" key="1">
    <citation type="submission" date="2020-09" db="EMBL/GenBank/DDBJ databases">
        <title>Streptomyces canutascabiei sp. nov., which causes potato common scab and is distributed across the world.</title>
        <authorList>
            <person name="Nguyen H.P."/>
            <person name="Weisberg A.J."/>
            <person name="Chang J.H."/>
            <person name="Clarke C.R."/>
        </authorList>
    </citation>
    <scope>NUCLEOTIDE SEQUENCE</scope>
    <source>
        <strain evidence="2">ID-01-6.2a</strain>
    </source>
</reference>
<gene>
    <name evidence="2" type="ORF">IHE70_33215</name>
</gene>
<dbReference type="GeneID" id="79934295"/>
<proteinExistence type="predicted"/>
<feature type="transmembrane region" description="Helical" evidence="1">
    <location>
        <begin position="33"/>
        <end position="54"/>
    </location>
</feature>
<feature type="transmembrane region" description="Helical" evidence="1">
    <location>
        <begin position="117"/>
        <end position="137"/>
    </location>
</feature>
<evidence type="ECO:0000256" key="1">
    <source>
        <dbReference type="SAM" id="Phobius"/>
    </source>
</evidence>
<keyword evidence="1" id="KW-0472">Membrane</keyword>
<dbReference type="Proteomes" id="UP000661025">
    <property type="component" value="Unassembled WGS sequence"/>
</dbReference>
<sequence>MAGGQDAQDGGDGAVRRPSWGSVVASEPVVTTVLLEAVGLVLAGLVVLVGWPFGWLPDPGLFASVVAMTSLGPAVELFGAGRPPRGLAAAAASLTLGAVALPVAAATNWALPPAADQGIGLVVGCLVGMPAKVAVLARRLGAVDRG</sequence>